<protein>
    <recommendedName>
        <fullName evidence="1">DNA-directed primase/polymerase protein</fullName>
        <ecNumber evidence="3">2.7.7.102</ecNumber>
    </recommendedName>
</protein>
<dbReference type="GO" id="GO:0006264">
    <property type="term" value="P:mitochondrial DNA replication"/>
    <property type="evidence" value="ECO:0007669"/>
    <property type="project" value="TreeGrafter"/>
</dbReference>
<dbReference type="GO" id="GO:0009411">
    <property type="term" value="P:response to UV"/>
    <property type="evidence" value="ECO:0007669"/>
    <property type="project" value="TreeGrafter"/>
</dbReference>
<name>A0A2Z7BNP0_9LAMI</name>
<evidence type="ECO:0000313" key="6">
    <source>
        <dbReference type="Proteomes" id="UP000250235"/>
    </source>
</evidence>
<sequence length="230" mass="26228">MDTNCEKLLICKMDLDCVKALHFDTEDTTSNTQKIPGFPETFDMNVCTSDGSMTYLMGKSPFPALDDFVETIASHGNVSGKIRSWYWFSEYGLLVYSMSRNRYCERIGREHKSNHVIYVADLKRAVYYQKCHDPDCRGYRSPLRPIPDELFLDPSFTFGHSRGSNDHGRTSSSGGDSITGNRENEDWWLEATEVAQQVENLQKALDLTGVVSLTSFSKCFNPEFHFAPHY</sequence>
<dbReference type="EMBL" id="KV003966">
    <property type="protein sequence ID" value="KZV35964.1"/>
    <property type="molecule type" value="Genomic_DNA"/>
</dbReference>
<dbReference type="Pfam" id="PF03121">
    <property type="entry name" value="Herpes_UL52"/>
    <property type="match status" value="1"/>
</dbReference>
<dbReference type="Proteomes" id="UP000250235">
    <property type="component" value="Unassembled WGS sequence"/>
</dbReference>
<evidence type="ECO:0000256" key="3">
    <source>
        <dbReference type="ARBA" id="ARBA00044768"/>
    </source>
</evidence>
<dbReference type="PANTHER" id="PTHR31399">
    <property type="entry name" value="DNA-DIRECTED PRIMASE / POLYMERASE PROTEIN"/>
    <property type="match status" value="1"/>
</dbReference>
<gene>
    <name evidence="5" type="ORF">F511_31190</name>
</gene>
<proteinExistence type="predicted"/>
<reference evidence="5 6" key="1">
    <citation type="journal article" date="2015" name="Proc. Natl. Acad. Sci. U.S.A.">
        <title>The resurrection genome of Boea hygrometrica: A blueprint for survival of dehydration.</title>
        <authorList>
            <person name="Xiao L."/>
            <person name="Yang G."/>
            <person name="Zhang L."/>
            <person name="Yang X."/>
            <person name="Zhao S."/>
            <person name="Ji Z."/>
            <person name="Zhou Q."/>
            <person name="Hu M."/>
            <person name="Wang Y."/>
            <person name="Chen M."/>
            <person name="Xu Y."/>
            <person name="Jin H."/>
            <person name="Xiao X."/>
            <person name="Hu G."/>
            <person name="Bao F."/>
            <person name="Hu Y."/>
            <person name="Wan P."/>
            <person name="Li L."/>
            <person name="Deng X."/>
            <person name="Kuang T."/>
            <person name="Xiang C."/>
            <person name="Zhu J.K."/>
            <person name="Oliver M.J."/>
            <person name="He Y."/>
        </authorList>
    </citation>
    <scope>NUCLEOTIDE SEQUENCE [LARGE SCALE GENOMIC DNA]</scope>
    <source>
        <strain evidence="6">cv. XS01</strain>
    </source>
</reference>
<dbReference type="GO" id="GO:0042276">
    <property type="term" value="P:error-prone translesion synthesis"/>
    <property type="evidence" value="ECO:0007669"/>
    <property type="project" value="InterPro"/>
</dbReference>
<comment type="catalytic activity">
    <reaction evidence="4">
        <text>DNA(n) + a 2'-deoxyribonucleoside 5'-triphosphate = DNA(n+1) + diphosphate</text>
        <dbReference type="Rhea" id="RHEA:22508"/>
        <dbReference type="Rhea" id="RHEA-COMP:17339"/>
        <dbReference type="Rhea" id="RHEA-COMP:17340"/>
        <dbReference type="ChEBI" id="CHEBI:33019"/>
        <dbReference type="ChEBI" id="CHEBI:61560"/>
        <dbReference type="ChEBI" id="CHEBI:173112"/>
        <dbReference type="EC" id="2.7.7.7"/>
    </reaction>
    <physiologicalReaction direction="left-to-right" evidence="4">
        <dbReference type="Rhea" id="RHEA:22509"/>
    </physiologicalReaction>
</comment>
<keyword evidence="6" id="KW-1185">Reference proteome</keyword>
<dbReference type="GO" id="GO:0003887">
    <property type="term" value="F:DNA-directed DNA polymerase activity"/>
    <property type="evidence" value="ECO:0007669"/>
    <property type="project" value="UniProtKB-EC"/>
</dbReference>
<organism evidence="5 6">
    <name type="scientific">Dorcoceras hygrometricum</name>
    <dbReference type="NCBI Taxonomy" id="472368"/>
    <lineage>
        <taxon>Eukaryota</taxon>
        <taxon>Viridiplantae</taxon>
        <taxon>Streptophyta</taxon>
        <taxon>Embryophyta</taxon>
        <taxon>Tracheophyta</taxon>
        <taxon>Spermatophyta</taxon>
        <taxon>Magnoliopsida</taxon>
        <taxon>eudicotyledons</taxon>
        <taxon>Gunneridae</taxon>
        <taxon>Pentapetalae</taxon>
        <taxon>asterids</taxon>
        <taxon>lamiids</taxon>
        <taxon>Lamiales</taxon>
        <taxon>Gesneriaceae</taxon>
        <taxon>Didymocarpoideae</taxon>
        <taxon>Trichosporeae</taxon>
        <taxon>Loxocarpinae</taxon>
        <taxon>Dorcoceras</taxon>
    </lineage>
</organism>
<dbReference type="EC" id="2.7.7.102" evidence="3"/>
<evidence type="ECO:0000256" key="4">
    <source>
        <dbReference type="ARBA" id="ARBA00047303"/>
    </source>
</evidence>
<accession>A0A2Z7BNP0</accession>
<evidence type="ECO:0000256" key="1">
    <source>
        <dbReference type="ARBA" id="ARBA00026139"/>
    </source>
</evidence>
<dbReference type="AlphaFoldDB" id="A0A2Z7BNP0"/>
<dbReference type="InterPro" id="IPR044917">
    <property type="entry name" value="PRIMPOL"/>
</dbReference>
<comment type="catalytic activity">
    <reaction evidence="2">
        <text>ssDNA + n NTP = ssDNA/pppN(pN)n-1 hybrid + (n-1) diphosphate.</text>
        <dbReference type="EC" id="2.7.7.102"/>
    </reaction>
</comment>
<dbReference type="OrthoDB" id="5988181at2759"/>
<dbReference type="GO" id="GO:0003682">
    <property type="term" value="F:chromatin binding"/>
    <property type="evidence" value="ECO:0007669"/>
    <property type="project" value="TreeGrafter"/>
</dbReference>
<dbReference type="PANTHER" id="PTHR31399:SF0">
    <property type="entry name" value="DNA-DIRECTED PRIMASE_POLYMERASE PROTEIN"/>
    <property type="match status" value="1"/>
</dbReference>
<dbReference type="GO" id="GO:0005759">
    <property type="term" value="C:mitochondrial matrix"/>
    <property type="evidence" value="ECO:0007669"/>
    <property type="project" value="TreeGrafter"/>
</dbReference>
<evidence type="ECO:0000313" key="5">
    <source>
        <dbReference type="EMBL" id="KZV35964.1"/>
    </source>
</evidence>
<dbReference type="GO" id="GO:0005634">
    <property type="term" value="C:nucleus"/>
    <property type="evidence" value="ECO:0007669"/>
    <property type="project" value="TreeGrafter"/>
</dbReference>
<dbReference type="GO" id="GO:0031297">
    <property type="term" value="P:replication fork processing"/>
    <property type="evidence" value="ECO:0007669"/>
    <property type="project" value="TreeGrafter"/>
</dbReference>
<evidence type="ECO:0000256" key="2">
    <source>
        <dbReference type="ARBA" id="ARBA00044677"/>
    </source>
</evidence>